<dbReference type="InterPro" id="IPR003423">
    <property type="entry name" value="OMP_efflux"/>
</dbReference>
<proteinExistence type="inferred from homology"/>
<gene>
    <name evidence="3" type="ORF">SAMN05444584_0835</name>
</gene>
<dbReference type="GO" id="GO:0009279">
    <property type="term" value="C:cell outer membrane"/>
    <property type="evidence" value="ECO:0007669"/>
    <property type="project" value="UniProtKB-SubCell"/>
</dbReference>
<keyword evidence="2" id="KW-1134">Transmembrane beta strand</keyword>
<evidence type="ECO:0000313" key="4">
    <source>
        <dbReference type="Proteomes" id="UP000243463"/>
    </source>
</evidence>
<comment type="similarity">
    <text evidence="1 2">Belongs to the outer membrane factor (OMF) (TC 1.B.17) family.</text>
</comment>
<evidence type="ECO:0000256" key="1">
    <source>
        <dbReference type="ARBA" id="ARBA00007613"/>
    </source>
</evidence>
<keyword evidence="2 3" id="KW-0449">Lipoprotein</keyword>
<dbReference type="NCBIfam" id="TIGR01845">
    <property type="entry name" value="outer_NodT"/>
    <property type="match status" value="1"/>
</dbReference>
<dbReference type="EMBL" id="FZLN01000001">
    <property type="protein sequence ID" value="SNQ28905.1"/>
    <property type="molecule type" value="Genomic_DNA"/>
</dbReference>
<evidence type="ECO:0000256" key="2">
    <source>
        <dbReference type="RuleBase" id="RU362097"/>
    </source>
</evidence>
<dbReference type="PANTHER" id="PTHR30203:SF33">
    <property type="entry name" value="BLR4455 PROTEIN"/>
    <property type="match status" value="1"/>
</dbReference>
<comment type="subcellular location">
    <subcellularLocation>
        <location evidence="2">Cell outer membrane</location>
        <topology evidence="2">Lipid-anchor</topology>
    </subcellularLocation>
</comment>
<name>A0A217EEF9_9GAMM</name>
<dbReference type="Pfam" id="PF02321">
    <property type="entry name" value="OEP"/>
    <property type="match status" value="2"/>
</dbReference>
<dbReference type="AlphaFoldDB" id="A0A217EEF9"/>
<dbReference type="Gene3D" id="2.20.200.10">
    <property type="entry name" value="Outer membrane efflux proteins (OEP)"/>
    <property type="match status" value="1"/>
</dbReference>
<keyword evidence="4" id="KW-1185">Reference proteome</keyword>
<accession>A0A217EEF9</accession>
<sequence length="468" mass="51084">MLNNKTIQSLLVILPVLTGCTVGPNYQRPAVSNVVQYKEMAGWKVATPNDDIDRGHWWKIYQDPLLNQLEEQVVISNQNVAQYIAKYQQAAALVGSSNAALYPSFTLTPSATRTAKNSSTNSIETTTIDNAYATNLGLSWEIDLWGKLRRQVQENKASMQASVADLANATLSAQSTLAQSYFALRVLDQRIELYERTITIYTKYCNVLDAKYKEGIIAKSDLTQAQQSLHSAEASKADLVWQRAQYEHAIAVLVGKAPAEFSLAKQTHTPLYVPDVPVGVPSQLLERRADIAAAERRVAAANEAIGIAIAGYFPSLTLSGSAGSSTEHFSTLFSASTLIWSLGASATQTVWDFGRNKANVQSARAAYNETVASYRQTVLDAMQAVEDGLSKSANLKTEMIAQQKALAAATETVRIYQNQYEEGMIDYLNVATTEATRLNSQQSVLQLQSTQLQNSVTLIVALGGGWHS</sequence>
<evidence type="ECO:0000313" key="3">
    <source>
        <dbReference type="EMBL" id="SNQ28905.1"/>
    </source>
</evidence>
<dbReference type="InterPro" id="IPR010131">
    <property type="entry name" value="MdtP/NodT-like"/>
</dbReference>
<keyword evidence="2" id="KW-0564">Palmitate</keyword>
<keyword evidence="2" id="KW-0812">Transmembrane</keyword>
<dbReference type="RefSeq" id="WP_088822919.1">
    <property type="nucleotide sequence ID" value="NZ_FZLN01000001.1"/>
</dbReference>
<organism evidence="3 4">
    <name type="scientific">Acinetobacter apis</name>
    <dbReference type="NCBI Taxonomy" id="1229165"/>
    <lineage>
        <taxon>Bacteria</taxon>
        <taxon>Pseudomonadati</taxon>
        <taxon>Pseudomonadota</taxon>
        <taxon>Gammaproteobacteria</taxon>
        <taxon>Moraxellales</taxon>
        <taxon>Moraxellaceae</taxon>
        <taxon>Acinetobacter</taxon>
    </lineage>
</organism>
<dbReference type="PANTHER" id="PTHR30203">
    <property type="entry name" value="OUTER MEMBRANE CATION EFFLUX PROTEIN"/>
    <property type="match status" value="1"/>
</dbReference>
<dbReference type="GO" id="GO:0015562">
    <property type="term" value="F:efflux transmembrane transporter activity"/>
    <property type="evidence" value="ECO:0007669"/>
    <property type="project" value="InterPro"/>
</dbReference>
<reference evidence="4" key="1">
    <citation type="submission" date="2017-06" db="EMBL/GenBank/DDBJ databases">
        <authorList>
            <person name="Varghese N."/>
            <person name="Submissions S."/>
        </authorList>
    </citation>
    <scope>NUCLEOTIDE SEQUENCE [LARGE SCALE GENOMIC DNA]</scope>
    <source>
        <strain evidence="4">ANC 5114</strain>
    </source>
</reference>
<keyword evidence="2" id="KW-0472">Membrane</keyword>
<protein>
    <submittedName>
        <fullName evidence="3">Efflux transporter, outer membrane factor (OMF) lipoprotein, NodT family</fullName>
    </submittedName>
</protein>
<dbReference type="Gene3D" id="1.20.1600.10">
    <property type="entry name" value="Outer membrane efflux proteins (OEP)"/>
    <property type="match status" value="1"/>
</dbReference>
<dbReference type="Proteomes" id="UP000243463">
    <property type="component" value="Unassembled WGS sequence"/>
</dbReference>
<dbReference type="SUPFAM" id="SSF56954">
    <property type="entry name" value="Outer membrane efflux proteins (OEP)"/>
    <property type="match status" value="1"/>
</dbReference>
<dbReference type="PROSITE" id="PS51257">
    <property type="entry name" value="PROKAR_LIPOPROTEIN"/>
    <property type="match status" value="1"/>
</dbReference>
<dbReference type="OrthoDB" id="9770517at2"/>